<dbReference type="PROSITE" id="PS00688">
    <property type="entry name" value="SIGMA54_INTERACT_3"/>
    <property type="match status" value="1"/>
</dbReference>
<feature type="domain" description="ACT" evidence="14">
    <location>
        <begin position="2"/>
        <end position="71"/>
    </location>
</feature>
<proteinExistence type="predicted"/>
<accession>A0A2S0VSF0</accession>
<dbReference type="CDD" id="cd04877">
    <property type="entry name" value="ACT_TyrR"/>
    <property type="match status" value="1"/>
</dbReference>
<evidence type="ECO:0000256" key="7">
    <source>
        <dbReference type="ARBA" id="ARBA00023015"/>
    </source>
</evidence>
<keyword evidence="2" id="KW-0963">Cytoplasm</keyword>
<keyword evidence="5" id="KW-0058">Aromatic hydrocarbons catabolism</keyword>
<dbReference type="PROSITE" id="PS00676">
    <property type="entry name" value="SIGMA54_INTERACT_2"/>
    <property type="match status" value="1"/>
</dbReference>
<dbReference type="InterPro" id="IPR000014">
    <property type="entry name" value="PAS"/>
</dbReference>
<keyword evidence="8" id="KW-0238">DNA-binding</keyword>
<dbReference type="SUPFAM" id="SSF52540">
    <property type="entry name" value="P-loop containing nucleoside triphosphate hydrolases"/>
    <property type="match status" value="1"/>
</dbReference>
<dbReference type="InterPro" id="IPR002078">
    <property type="entry name" value="Sigma_54_int"/>
</dbReference>
<evidence type="ECO:0000256" key="1">
    <source>
        <dbReference type="ARBA" id="ARBA00004496"/>
    </source>
</evidence>
<reference evidence="15 16" key="1">
    <citation type="submission" date="2018-01" db="EMBL/GenBank/DDBJ databases">
        <title>Genome sequence of a Cantenovulum-like bacteria.</title>
        <authorList>
            <person name="Tan W.R."/>
            <person name="Lau N.-S."/>
            <person name="Go F."/>
            <person name="Amirul A.-A.A."/>
        </authorList>
    </citation>
    <scope>NUCLEOTIDE SEQUENCE [LARGE SCALE GENOMIC DNA]</scope>
    <source>
        <strain evidence="15 16">CCB-QB4</strain>
    </source>
</reference>
<dbReference type="Gene3D" id="3.30.450.20">
    <property type="entry name" value="PAS domain"/>
    <property type="match status" value="1"/>
</dbReference>
<evidence type="ECO:0000256" key="5">
    <source>
        <dbReference type="ARBA" id="ARBA00022797"/>
    </source>
</evidence>
<dbReference type="Pfam" id="PF13188">
    <property type="entry name" value="PAS_8"/>
    <property type="match status" value="1"/>
</dbReference>
<protein>
    <recommendedName>
        <fullName evidence="11">HTH-type transcriptional regulatory protein TyrR</fullName>
    </recommendedName>
</protein>
<keyword evidence="6" id="KW-0067">ATP-binding</keyword>
<dbReference type="GO" id="GO:0003677">
    <property type="term" value="F:DNA binding"/>
    <property type="evidence" value="ECO:0007669"/>
    <property type="project" value="UniProtKB-KW"/>
</dbReference>
<dbReference type="Pfam" id="PF18024">
    <property type="entry name" value="HTH_50"/>
    <property type="match status" value="1"/>
</dbReference>
<dbReference type="AlphaFoldDB" id="A0A2S0VSF0"/>
<name>A0A2S0VSF0_9ALTE</name>
<dbReference type="SMART" id="SM00382">
    <property type="entry name" value="AAA"/>
    <property type="match status" value="1"/>
</dbReference>
<dbReference type="InterPro" id="IPR003593">
    <property type="entry name" value="AAA+_ATPase"/>
</dbReference>
<dbReference type="KEGG" id="cate:C2869_12015"/>
<evidence type="ECO:0000256" key="8">
    <source>
        <dbReference type="ARBA" id="ARBA00023125"/>
    </source>
</evidence>
<dbReference type="PANTHER" id="PTHR32071">
    <property type="entry name" value="TRANSCRIPTIONAL REGULATORY PROTEIN"/>
    <property type="match status" value="1"/>
</dbReference>
<dbReference type="CDD" id="cd00009">
    <property type="entry name" value="AAA"/>
    <property type="match status" value="1"/>
</dbReference>
<keyword evidence="4" id="KW-0547">Nucleotide-binding</keyword>
<evidence type="ECO:0000256" key="9">
    <source>
        <dbReference type="ARBA" id="ARBA00023159"/>
    </source>
</evidence>
<dbReference type="PROSITE" id="PS00675">
    <property type="entry name" value="SIGMA54_INTERACT_1"/>
    <property type="match status" value="1"/>
</dbReference>
<dbReference type="SUPFAM" id="SSF55785">
    <property type="entry name" value="PYP-like sensor domain (PAS domain)"/>
    <property type="match status" value="1"/>
</dbReference>
<keyword evidence="16" id="KW-1185">Reference proteome</keyword>
<sequence>MRLEITASDRLGIVQDILDILVQHGIDLRGIEVYQGSIYLNFPEIDFSEFQHLMPEMRRLPGIEDVKTTKFMPFEREHCEFATILRAMPDPVFSIDSKGHVQTANDAALRLCGDSLTQVYDEPISHWLKGFSFSRWLDHEQIETLTKRVQLNHQEFLADIYPIWVPDGDNKQVLAGAVISLKSELRFGEQISAFRRPESDTFGAFISHSSAMRKCIREAKKLSVIEAPMLIEGETGAGKELLAKACHKASKRADNDFVVLNCASLPDEVAESELFGYAAHAYEHHSLAKKGLFEIANGGTVFLDEVGEMSSALQVKLLRLLQDGCFRRIGDDQEVQVDVKILCATKRDLSLLVQDGTFREDLFYRLNVLSVKIPPLRERKADIISLAELYIRKVSQQSGRAAPRMSKACQDYLLQYPWPGNVRQLENTIYRAVSLLDGDEMAREHVELPAYASDLGYVESEVQGTLEESIKRFESSLLKRLYPSYPSTRQLAKKLGLSHTAIANKLREYGINKKTMKTY</sequence>
<evidence type="ECO:0000256" key="3">
    <source>
        <dbReference type="ARBA" id="ARBA00022491"/>
    </source>
</evidence>
<dbReference type="PROSITE" id="PS50112">
    <property type="entry name" value="PAS"/>
    <property type="match status" value="1"/>
</dbReference>
<dbReference type="GO" id="GO:0005737">
    <property type="term" value="C:cytoplasm"/>
    <property type="evidence" value="ECO:0007669"/>
    <property type="project" value="UniProtKB-SubCell"/>
</dbReference>
<dbReference type="GO" id="GO:0005524">
    <property type="term" value="F:ATP binding"/>
    <property type="evidence" value="ECO:0007669"/>
    <property type="project" value="UniProtKB-KW"/>
</dbReference>
<feature type="domain" description="Sigma-54 factor interaction" evidence="12">
    <location>
        <begin position="205"/>
        <end position="434"/>
    </location>
</feature>
<comment type="subcellular location">
    <subcellularLocation>
        <location evidence="1">Cytoplasm</location>
    </subcellularLocation>
</comment>
<evidence type="ECO:0000256" key="11">
    <source>
        <dbReference type="ARBA" id="ARBA00029500"/>
    </source>
</evidence>
<dbReference type="NCBIfam" id="TIGR04381">
    <property type="entry name" value="HTH_TypR"/>
    <property type="match status" value="1"/>
</dbReference>
<evidence type="ECO:0000256" key="10">
    <source>
        <dbReference type="ARBA" id="ARBA00023163"/>
    </source>
</evidence>
<evidence type="ECO:0000256" key="6">
    <source>
        <dbReference type="ARBA" id="ARBA00022840"/>
    </source>
</evidence>
<dbReference type="Gene3D" id="3.30.70.260">
    <property type="match status" value="1"/>
</dbReference>
<dbReference type="InterPro" id="IPR035965">
    <property type="entry name" value="PAS-like_dom_sf"/>
</dbReference>
<dbReference type="InterPro" id="IPR058031">
    <property type="entry name" value="AAA_lid_NorR"/>
</dbReference>
<dbReference type="PROSITE" id="PS51671">
    <property type="entry name" value="ACT"/>
    <property type="match status" value="1"/>
</dbReference>
<keyword evidence="3" id="KW-0678">Repressor</keyword>
<dbReference type="InterPro" id="IPR025662">
    <property type="entry name" value="Sigma_54_int_dom_ATP-bd_1"/>
</dbReference>
<evidence type="ECO:0000313" key="16">
    <source>
        <dbReference type="Proteomes" id="UP000244441"/>
    </source>
</evidence>
<gene>
    <name evidence="15" type="ORF">C2869_12015</name>
</gene>
<dbReference type="Gene3D" id="1.10.10.60">
    <property type="entry name" value="Homeodomain-like"/>
    <property type="match status" value="1"/>
</dbReference>
<dbReference type="Proteomes" id="UP000244441">
    <property type="component" value="Chromosome"/>
</dbReference>
<keyword evidence="10" id="KW-0804">Transcription</keyword>
<dbReference type="PANTHER" id="PTHR32071:SF3">
    <property type="entry name" value="HTH-TYPE TRANSCRIPTIONAL REGULATORY PROTEIN TYRR"/>
    <property type="match status" value="1"/>
</dbReference>
<evidence type="ECO:0000256" key="2">
    <source>
        <dbReference type="ARBA" id="ARBA00022490"/>
    </source>
</evidence>
<dbReference type="PROSITE" id="PS50045">
    <property type="entry name" value="SIGMA54_INTERACT_4"/>
    <property type="match status" value="1"/>
</dbReference>
<evidence type="ECO:0000313" key="15">
    <source>
        <dbReference type="EMBL" id="AWB67113.1"/>
    </source>
</evidence>
<keyword evidence="9" id="KW-0010">Activator</keyword>
<dbReference type="InterPro" id="IPR030828">
    <property type="entry name" value="HTH_TyrR"/>
</dbReference>
<dbReference type="InterPro" id="IPR045865">
    <property type="entry name" value="ACT-like_dom_sf"/>
</dbReference>
<dbReference type="NCBIfam" id="NF008085">
    <property type="entry name" value="PRK10820.1"/>
    <property type="match status" value="1"/>
</dbReference>
<dbReference type="InterPro" id="IPR002912">
    <property type="entry name" value="ACT_dom"/>
</dbReference>
<evidence type="ECO:0000256" key="4">
    <source>
        <dbReference type="ARBA" id="ARBA00022741"/>
    </source>
</evidence>
<dbReference type="FunFam" id="3.40.50.300:FF:000006">
    <property type="entry name" value="DNA-binding transcriptional regulator NtrC"/>
    <property type="match status" value="1"/>
</dbReference>
<dbReference type="InterPro" id="IPR009057">
    <property type="entry name" value="Homeodomain-like_sf"/>
</dbReference>
<dbReference type="InterPro" id="IPR025944">
    <property type="entry name" value="Sigma_54_int_dom_CS"/>
</dbReference>
<dbReference type="RefSeq" id="WP_108603162.1">
    <property type="nucleotide sequence ID" value="NZ_CP026604.1"/>
</dbReference>
<dbReference type="SUPFAM" id="SSF55021">
    <property type="entry name" value="ACT-like"/>
    <property type="match status" value="1"/>
</dbReference>
<evidence type="ECO:0000259" key="14">
    <source>
        <dbReference type="PROSITE" id="PS51671"/>
    </source>
</evidence>
<dbReference type="Pfam" id="PF00158">
    <property type="entry name" value="Sigma54_activat"/>
    <property type="match status" value="1"/>
</dbReference>
<organism evidence="15 16">
    <name type="scientific">Saccharobesus litoralis</name>
    <dbReference type="NCBI Taxonomy" id="2172099"/>
    <lineage>
        <taxon>Bacteria</taxon>
        <taxon>Pseudomonadati</taxon>
        <taxon>Pseudomonadota</taxon>
        <taxon>Gammaproteobacteria</taxon>
        <taxon>Alteromonadales</taxon>
        <taxon>Alteromonadaceae</taxon>
        <taxon>Saccharobesus</taxon>
    </lineage>
</organism>
<dbReference type="Pfam" id="PF25601">
    <property type="entry name" value="AAA_lid_14"/>
    <property type="match status" value="1"/>
</dbReference>
<dbReference type="CDD" id="cd00130">
    <property type="entry name" value="PAS"/>
    <property type="match status" value="1"/>
</dbReference>
<dbReference type="EMBL" id="CP026604">
    <property type="protein sequence ID" value="AWB67113.1"/>
    <property type="molecule type" value="Genomic_DNA"/>
</dbReference>
<dbReference type="InterPro" id="IPR027417">
    <property type="entry name" value="P-loop_NTPase"/>
</dbReference>
<evidence type="ECO:0000259" key="12">
    <source>
        <dbReference type="PROSITE" id="PS50045"/>
    </source>
</evidence>
<dbReference type="OrthoDB" id="9804019at2"/>
<dbReference type="InterPro" id="IPR025943">
    <property type="entry name" value="Sigma_54_int_dom_ATP-bd_2"/>
</dbReference>
<feature type="domain" description="PAS" evidence="13">
    <location>
        <begin position="77"/>
        <end position="113"/>
    </location>
</feature>
<evidence type="ECO:0000259" key="13">
    <source>
        <dbReference type="PROSITE" id="PS50112"/>
    </source>
</evidence>
<dbReference type="GO" id="GO:0006355">
    <property type="term" value="P:regulation of DNA-templated transcription"/>
    <property type="evidence" value="ECO:0007669"/>
    <property type="project" value="InterPro"/>
</dbReference>
<dbReference type="Gene3D" id="3.40.50.300">
    <property type="entry name" value="P-loop containing nucleotide triphosphate hydrolases"/>
    <property type="match status" value="1"/>
</dbReference>
<dbReference type="Gene3D" id="1.10.8.60">
    <property type="match status" value="1"/>
</dbReference>
<dbReference type="SUPFAM" id="SSF46689">
    <property type="entry name" value="Homeodomain-like"/>
    <property type="match status" value="1"/>
</dbReference>
<keyword evidence="7" id="KW-0805">Transcription regulation</keyword>